<reference evidence="2 3" key="1">
    <citation type="submission" date="2013-02" db="EMBL/GenBank/DDBJ databases">
        <title>Insights into the proteome of triclosan-resistant Pseudomonas putida TRO1, isolated from activated sludge.</title>
        <authorList>
            <person name="Lolas I.B."/>
            <person name="Almeida B."/>
            <person name="Starnawski P.M."/>
            <person name="Soenderkaer M."/>
            <person name="Nielsen K.L."/>
            <person name="Nielsen J.L."/>
        </authorList>
    </citation>
    <scope>NUCLEOTIDE SEQUENCE [LARGE SCALE GENOMIC DNA]</scope>
    <source>
        <strain evidence="2 3">TRO1</strain>
    </source>
</reference>
<dbReference type="GO" id="GO:0015074">
    <property type="term" value="P:DNA integration"/>
    <property type="evidence" value="ECO:0007669"/>
    <property type="project" value="InterPro"/>
</dbReference>
<dbReference type="Proteomes" id="UP000013237">
    <property type="component" value="Unassembled WGS sequence"/>
</dbReference>
<sequence length="700" mass="80071">MLLPESIQFLNNFLLKNIRLFESAPWLLSNFDDDLWSVSFGFSQPIELNWKIYLSDGSGLIDKKNRPLLTVFKHWLIASTSNKDSGGLHTTALKSQYVRFNTTLHIIDLFVMDCGEYNVAKFGLEMLTRNNLKDLLVRISANNEVALSIYQWPVMLRGFCLELLSKCDLKQLHRIVRQSPYLSVITEDQKANDVMGLPLEIVPYVRAALLVEGFYVFNSTKGYHVHSAKVSRIIYSNTIAGIKSQKPIMPMLMFSLSDEIFTREFDGVPIQTSQHSRMSAFNLRFYRIALLDLRQLYPMSLALPQAETLDCVTEVFIEGGDQGRYGTVPANVMRHSVAAAIKYHINHGRALVETYCKLASLCKELSLSIADLTEEQFQSCLHNELKELGVKKLGLACRRPGFAAWTAPVTLSSKEYFAQVRKNVGFLELLAIYYGAAQLVVGLLSARRSKELRDLPKNCFDRSRKWLVFLNQKASRSTSVTRQLMARPLDDIAVDMVANIQWLHDELEDLGFVDDTYPLFSAPGLKGAGWLIKPDVFIYYRNMDLFQDYIESPLDAEGRRYYVRQHQLRRFFALLFYTSFKGARLDTLRWYFGHSDFKHIYNYITSVVPGADLRSAKATAIAERLTDHGWPAYKELAQLLKDEFGVENFKLASTARLEMYLDELLKKEAVALEPKFFIGSSGEKMQIMVLVRGGEREYQM</sequence>
<dbReference type="RefSeq" id="WP_004575759.1">
    <property type="nucleotide sequence ID" value="NZ_APBQ01000061.1"/>
</dbReference>
<dbReference type="EMBL" id="APBQ01000061">
    <property type="protein sequence ID" value="ENY77768.1"/>
    <property type="molecule type" value="Genomic_DNA"/>
</dbReference>
<dbReference type="AlphaFoldDB" id="A0AAD2WBF9"/>
<organism evidence="2 3">
    <name type="scientific">Pseudomonas putida TRO1</name>
    <dbReference type="NCBI Taxonomy" id="1227924"/>
    <lineage>
        <taxon>Bacteria</taxon>
        <taxon>Pseudomonadati</taxon>
        <taxon>Pseudomonadota</taxon>
        <taxon>Gammaproteobacteria</taxon>
        <taxon>Pseudomonadales</taxon>
        <taxon>Pseudomonadaceae</taxon>
        <taxon>Pseudomonas</taxon>
    </lineage>
</organism>
<dbReference type="Gene3D" id="1.10.443.10">
    <property type="entry name" value="Intergrase catalytic core"/>
    <property type="match status" value="1"/>
</dbReference>
<dbReference type="GO" id="GO:0003677">
    <property type="term" value="F:DNA binding"/>
    <property type="evidence" value="ECO:0007669"/>
    <property type="project" value="InterPro"/>
</dbReference>
<dbReference type="SUPFAM" id="SSF56349">
    <property type="entry name" value="DNA breaking-rejoining enzymes"/>
    <property type="match status" value="1"/>
</dbReference>
<dbReference type="GO" id="GO:0006310">
    <property type="term" value="P:DNA recombination"/>
    <property type="evidence" value="ECO:0007669"/>
    <property type="project" value="UniProtKB-KW"/>
</dbReference>
<evidence type="ECO:0000256" key="1">
    <source>
        <dbReference type="ARBA" id="ARBA00023172"/>
    </source>
</evidence>
<dbReference type="InterPro" id="IPR011010">
    <property type="entry name" value="DNA_brk_join_enz"/>
</dbReference>
<accession>A0AAD2WBF9</accession>
<dbReference type="InterPro" id="IPR013762">
    <property type="entry name" value="Integrase-like_cat_sf"/>
</dbReference>
<keyword evidence="1" id="KW-0233">DNA recombination</keyword>
<comment type="caution">
    <text evidence="2">The sequence shown here is derived from an EMBL/GenBank/DDBJ whole genome shotgun (WGS) entry which is preliminary data.</text>
</comment>
<evidence type="ECO:0000313" key="2">
    <source>
        <dbReference type="EMBL" id="ENY77768.1"/>
    </source>
</evidence>
<name>A0AAD2WBF9_PSEPU</name>
<gene>
    <name evidence="2" type="ORF">C206_10550</name>
</gene>
<evidence type="ECO:0000313" key="3">
    <source>
        <dbReference type="Proteomes" id="UP000013237"/>
    </source>
</evidence>
<proteinExistence type="predicted"/>
<protein>
    <submittedName>
        <fullName evidence="2">Phage integrase family protein</fullName>
    </submittedName>
</protein>